<organism evidence="2 3">
    <name type="scientific">Parnassius mnemosyne</name>
    <name type="common">clouded apollo</name>
    <dbReference type="NCBI Taxonomy" id="213953"/>
    <lineage>
        <taxon>Eukaryota</taxon>
        <taxon>Metazoa</taxon>
        <taxon>Ecdysozoa</taxon>
        <taxon>Arthropoda</taxon>
        <taxon>Hexapoda</taxon>
        <taxon>Insecta</taxon>
        <taxon>Pterygota</taxon>
        <taxon>Neoptera</taxon>
        <taxon>Endopterygota</taxon>
        <taxon>Lepidoptera</taxon>
        <taxon>Glossata</taxon>
        <taxon>Ditrysia</taxon>
        <taxon>Papilionoidea</taxon>
        <taxon>Papilionidae</taxon>
        <taxon>Parnassiinae</taxon>
        <taxon>Parnassini</taxon>
        <taxon>Parnassius</taxon>
        <taxon>Driopa</taxon>
    </lineage>
</organism>
<evidence type="ECO:0000256" key="1">
    <source>
        <dbReference type="SAM" id="MobiDB-lite"/>
    </source>
</evidence>
<dbReference type="AlphaFoldDB" id="A0AAV1KIL1"/>
<dbReference type="Proteomes" id="UP001314205">
    <property type="component" value="Unassembled WGS sequence"/>
</dbReference>
<evidence type="ECO:0000313" key="3">
    <source>
        <dbReference type="Proteomes" id="UP001314205"/>
    </source>
</evidence>
<proteinExistence type="predicted"/>
<feature type="compositionally biased region" description="Low complexity" evidence="1">
    <location>
        <begin position="261"/>
        <end position="271"/>
    </location>
</feature>
<feature type="compositionally biased region" description="Polar residues" evidence="1">
    <location>
        <begin position="278"/>
        <end position="304"/>
    </location>
</feature>
<protein>
    <submittedName>
        <fullName evidence="2">Uncharacterized protein</fullName>
    </submittedName>
</protein>
<comment type="caution">
    <text evidence="2">The sequence shown here is derived from an EMBL/GenBank/DDBJ whole genome shotgun (WGS) entry which is preliminary data.</text>
</comment>
<dbReference type="EMBL" id="CAVLGL010000046">
    <property type="protein sequence ID" value="CAK1582883.1"/>
    <property type="molecule type" value="Genomic_DNA"/>
</dbReference>
<accession>A0AAV1KIL1</accession>
<sequence length="320" mass="35130">MNACNAFPRQFRKSALSRTGSVTLQDKDLSVFVTFATLVQCSGTDEITKRGVSKATGVNTIPTGIQKPEYSYNDYSQNSNGQSSTSNQNYQNQIPNSFYPSQASQYYSSSSPTNDGTSTNSHQIQFNVPSQQSSSQFNFVPSSGYQTKYQTLPSKSSNSNIQLAFLQPSSGLSTSHLSFPHAVYSQPAHITSHGNPLVNSVLPHGNFNFATNYQPLSFVSPYLGYPTMLIPQFGSPLYNNHLHSTPSQGFYYSTNTQPKYTYSQSSQSSTSNDYDKLQGSSLQSSPKDNDILPQNSELIQNDSISGYKGAYTSRSSTYTK</sequence>
<reference evidence="2 3" key="1">
    <citation type="submission" date="2023-11" db="EMBL/GenBank/DDBJ databases">
        <authorList>
            <person name="Hedman E."/>
            <person name="Englund M."/>
            <person name="Stromberg M."/>
            <person name="Nyberg Akerstrom W."/>
            <person name="Nylinder S."/>
            <person name="Jareborg N."/>
            <person name="Kallberg Y."/>
            <person name="Kronander E."/>
        </authorList>
    </citation>
    <scope>NUCLEOTIDE SEQUENCE [LARGE SCALE GENOMIC DNA]</scope>
</reference>
<name>A0AAV1KIL1_9NEOP</name>
<feature type="compositionally biased region" description="Polar residues" evidence="1">
    <location>
        <begin position="113"/>
        <end position="123"/>
    </location>
</feature>
<keyword evidence="3" id="KW-1185">Reference proteome</keyword>
<evidence type="ECO:0000313" key="2">
    <source>
        <dbReference type="EMBL" id="CAK1582883.1"/>
    </source>
</evidence>
<feature type="region of interest" description="Disordered" evidence="1">
    <location>
        <begin position="58"/>
        <end position="123"/>
    </location>
</feature>
<gene>
    <name evidence="2" type="ORF">PARMNEM_LOCUS4360</name>
</gene>
<feature type="compositionally biased region" description="Low complexity" evidence="1">
    <location>
        <begin position="76"/>
        <end position="112"/>
    </location>
</feature>
<feature type="region of interest" description="Disordered" evidence="1">
    <location>
        <begin position="261"/>
        <end position="320"/>
    </location>
</feature>